<organism evidence="1 2">
    <name type="scientific">Caenorhabditis tropicalis</name>
    <dbReference type="NCBI Taxonomy" id="1561998"/>
    <lineage>
        <taxon>Eukaryota</taxon>
        <taxon>Metazoa</taxon>
        <taxon>Ecdysozoa</taxon>
        <taxon>Nematoda</taxon>
        <taxon>Chromadorea</taxon>
        <taxon>Rhabditida</taxon>
        <taxon>Rhabditina</taxon>
        <taxon>Rhabditomorpha</taxon>
        <taxon>Rhabditoidea</taxon>
        <taxon>Rhabditidae</taxon>
        <taxon>Peloderinae</taxon>
        <taxon>Caenorhabditis</taxon>
    </lineage>
</organism>
<name>A0A1I7USF3_9PELO</name>
<proteinExistence type="predicted"/>
<accession>A0A1I7USF3</accession>
<protein>
    <submittedName>
        <fullName evidence="2">Uncharacterized protein</fullName>
    </submittedName>
</protein>
<dbReference type="Proteomes" id="UP000095282">
    <property type="component" value="Unplaced"/>
</dbReference>
<evidence type="ECO:0000313" key="1">
    <source>
        <dbReference type="Proteomes" id="UP000095282"/>
    </source>
</evidence>
<sequence>MMMFNDISLIIVPLVFLLFVASIHLIIALMIEKCSKRDVSNEEGHALNDQTVKETAEVNESDRTIV</sequence>
<dbReference type="WBParaSite" id="Csp11.Scaffold630.g18882.t1">
    <property type="protein sequence ID" value="Csp11.Scaffold630.g18882.t1"/>
    <property type="gene ID" value="Csp11.Scaffold630.g18882"/>
</dbReference>
<reference evidence="2" key="1">
    <citation type="submission" date="2016-11" db="UniProtKB">
        <authorList>
            <consortium name="WormBaseParasite"/>
        </authorList>
    </citation>
    <scope>IDENTIFICATION</scope>
</reference>
<keyword evidence="1" id="KW-1185">Reference proteome</keyword>
<evidence type="ECO:0000313" key="2">
    <source>
        <dbReference type="WBParaSite" id="Csp11.Scaffold630.g18882.t1"/>
    </source>
</evidence>
<dbReference type="AlphaFoldDB" id="A0A1I7USF3"/>